<protein>
    <submittedName>
        <fullName evidence="1">Uncharacterized protein</fullName>
    </submittedName>
</protein>
<gene>
    <name evidence="1" type="ORF">GSPATT00038827001</name>
</gene>
<evidence type="ECO:0000313" key="2">
    <source>
        <dbReference type="Proteomes" id="UP000000600"/>
    </source>
</evidence>
<evidence type="ECO:0000313" key="1">
    <source>
        <dbReference type="EMBL" id="CAK72870.1"/>
    </source>
</evidence>
<proteinExistence type="predicted"/>
<dbReference type="InParanoid" id="A0CQ03"/>
<dbReference type="AlphaFoldDB" id="A0CQ03"/>
<dbReference type="HOGENOM" id="CLU_2693094_0_0_1"/>
<dbReference type="RefSeq" id="XP_001440267.1">
    <property type="nucleotide sequence ID" value="XM_001440230.1"/>
</dbReference>
<dbReference type="Proteomes" id="UP000000600">
    <property type="component" value="Unassembled WGS sequence"/>
</dbReference>
<dbReference type="KEGG" id="ptm:GSPATT00038827001"/>
<dbReference type="EMBL" id="CT868137">
    <property type="protein sequence ID" value="CAK72870.1"/>
    <property type="molecule type" value="Genomic_DNA"/>
</dbReference>
<keyword evidence="2" id="KW-1185">Reference proteome</keyword>
<name>A0CQ03_PARTE</name>
<organism evidence="1 2">
    <name type="scientific">Paramecium tetraurelia</name>
    <dbReference type="NCBI Taxonomy" id="5888"/>
    <lineage>
        <taxon>Eukaryota</taxon>
        <taxon>Sar</taxon>
        <taxon>Alveolata</taxon>
        <taxon>Ciliophora</taxon>
        <taxon>Intramacronucleata</taxon>
        <taxon>Oligohymenophorea</taxon>
        <taxon>Peniculida</taxon>
        <taxon>Parameciidae</taxon>
        <taxon>Paramecium</taxon>
    </lineage>
</organism>
<sequence length="74" mass="8632">MSASIQYTEFFFQELKTTTFSVRADSYTLGDCSLICSPVHLEQEFQQRGQTPELDSEWLPSFSKFAITIQLFYF</sequence>
<accession>A0CQ03</accession>
<reference evidence="1 2" key="1">
    <citation type="journal article" date="2006" name="Nature">
        <title>Global trends of whole-genome duplications revealed by the ciliate Paramecium tetraurelia.</title>
        <authorList>
            <consortium name="Genoscope"/>
            <person name="Aury J.-M."/>
            <person name="Jaillon O."/>
            <person name="Duret L."/>
            <person name="Noel B."/>
            <person name="Jubin C."/>
            <person name="Porcel B.M."/>
            <person name="Segurens B."/>
            <person name="Daubin V."/>
            <person name="Anthouard V."/>
            <person name="Aiach N."/>
            <person name="Arnaiz O."/>
            <person name="Billaut A."/>
            <person name="Beisson J."/>
            <person name="Blanc I."/>
            <person name="Bouhouche K."/>
            <person name="Camara F."/>
            <person name="Duharcourt S."/>
            <person name="Guigo R."/>
            <person name="Gogendeau D."/>
            <person name="Katinka M."/>
            <person name="Keller A.-M."/>
            <person name="Kissmehl R."/>
            <person name="Klotz C."/>
            <person name="Koll F."/>
            <person name="Le Moue A."/>
            <person name="Lepere C."/>
            <person name="Malinsky S."/>
            <person name="Nowacki M."/>
            <person name="Nowak J.K."/>
            <person name="Plattner H."/>
            <person name="Poulain J."/>
            <person name="Ruiz F."/>
            <person name="Serrano V."/>
            <person name="Zagulski M."/>
            <person name="Dessen P."/>
            <person name="Betermier M."/>
            <person name="Weissenbach J."/>
            <person name="Scarpelli C."/>
            <person name="Schachter V."/>
            <person name="Sperling L."/>
            <person name="Meyer E."/>
            <person name="Cohen J."/>
            <person name="Wincker P."/>
        </authorList>
    </citation>
    <scope>NUCLEOTIDE SEQUENCE [LARGE SCALE GENOMIC DNA]</scope>
    <source>
        <strain evidence="1 2">Stock d4-2</strain>
    </source>
</reference>
<dbReference type="GeneID" id="5026052"/>